<organism evidence="1 2">
    <name type="scientific">Romboutsia maritimum</name>
    <dbReference type="NCBI Taxonomy" id="2020948"/>
    <lineage>
        <taxon>Bacteria</taxon>
        <taxon>Bacillati</taxon>
        <taxon>Bacillota</taxon>
        <taxon>Clostridia</taxon>
        <taxon>Peptostreptococcales</taxon>
        <taxon>Peptostreptococcaceae</taxon>
        <taxon>Romboutsia</taxon>
    </lineage>
</organism>
<evidence type="ECO:0000313" key="1">
    <source>
        <dbReference type="EMBL" id="RDY24486.1"/>
    </source>
</evidence>
<dbReference type="RefSeq" id="WP_095406404.1">
    <property type="nucleotide sequence ID" value="NZ_NOJZ02000002.1"/>
</dbReference>
<dbReference type="OrthoDB" id="8967912at2"/>
<dbReference type="EMBL" id="NOJZ02000002">
    <property type="protein sequence ID" value="RDY24486.1"/>
    <property type="molecule type" value="Genomic_DNA"/>
</dbReference>
<dbReference type="Proteomes" id="UP000243494">
    <property type="component" value="Unassembled WGS sequence"/>
</dbReference>
<reference evidence="1 2" key="1">
    <citation type="journal article" date="2017" name="Genome Announc.">
        <title>Draft Genome Sequence of Romboutsia maritimum sp. nov. Strain CCRI-22766(T), Isolated from Coastal Estuarine Mud.</title>
        <authorList>
            <person name="Maheux A.F."/>
            <person name="Boudreau D.K."/>
            <person name="Berube E."/>
            <person name="Boissinot M."/>
            <person name="Raymond F."/>
            <person name="Brodeur S."/>
            <person name="Corbeil J."/>
            <person name="Brightwell G."/>
            <person name="Broda D."/>
            <person name="Omar R.F."/>
            <person name="Bergeron M.G."/>
        </authorList>
    </citation>
    <scope>NUCLEOTIDE SEQUENCE [LARGE SCALE GENOMIC DNA]</scope>
    <source>
        <strain evidence="1 2">CCRI-22766</strain>
    </source>
</reference>
<sequence length="144" mass="16813">MNNKLKELEEKLPKNCCSFCSHLSLKGPNSDYKYDIKCVIFNICPKPTNSCEFFEPEYTTLSTENLDTTYINFLETCLRINYEDYLNSIYWKLFKEKVLFECNHKCSICGSSENLDVYHIQKNLGRESLSDVIVLCLNCKLDSE</sequence>
<protein>
    <submittedName>
        <fullName evidence="1">Uncharacterized protein</fullName>
    </submittedName>
</protein>
<name>A0A371IVI9_9FIRM</name>
<accession>A0A371IVI9</accession>
<dbReference type="AlphaFoldDB" id="A0A371IVI9"/>
<proteinExistence type="predicted"/>
<keyword evidence="2" id="KW-1185">Reference proteome</keyword>
<comment type="caution">
    <text evidence="1">The sequence shown here is derived from an EMBL/GenBank/DDBJ whole genome shotgun (WGS) entry which is preliminary data.</text>
</comment>
<evidence type="ECO:0000313" key="2">
    <source>
        <dbReference type="Proteomes" id="UP000243494"/>
    </source>
</evidence>
<gene>
    <name evidence="1" type="ORF">CHF27_002275</name>
</gene>